<feature type="compositionally biased region" description="Gly residues" evidence="6">
    <location>
        <begin position="805"/>
        <end position="815"/>
    </location>
</feature>
<dbReference type="Proteomes" id="UP000747399">
    <property type="component" value="Unassembled WGS sequence"/>
</dbReference>
<keyword evidence="2" id="KW-0808">Transferase</keyword>
<evidence type="ECO:0000313" key="9">
    <source>
        <dbReference type="Proteomes" id="UP000747399"/>
    </source>
</evidence>
<keyword evidence="1" id="KW-0723">Serine/threonine-protein kinase</keyword>
<feature type="compositionally biased region" description="Basic residues" evidence="6">
    <location>
        <begin position="845"/>
        <end position="857"/>
    </location>
</feature>
<dbReference type="Gene3D" id="3.30.200.20">
    <property type="entry name" value="Phosphorylase Kinase, domain 1"/>
    <property type="match status" value="2"/>
</dbReference>
<keyword evidence="5" id="KW-0067">ATP-binding</keyword>
<dbReference type="GO" id="GO:0005524">
    <property type="term" value="F:ATP binding"/>
    <property type="evidence" value="ECO:0007669"/>
    <property type="project" value="UniProtKB-KW"/>
</dbReference>
<evidence type="ECO:0000256" key="3">
    <source>
        <dbReference type="ARBA" id="ARBA00022741"/>
    </source>
</evidence>
<dbReference type="GO" id="GO:0031037">
    <property type="term" value="P:myosin II filament disassembly"/>
    <property type="evidence" value="ECO:0007669"/>
    <property type="project" value="TreeGrafter"/>
</dbReference>
<feature type="region of interest" description="Disordered" evidence="6">
    <location>
        <begin position="116"/>
        <end position="178"/>
    </location>
</feature>
<comment type="caution">
    <text evidence="8">The sequence shown here is derived from an EMBL/GenBank/DDBJ whole genome shotgun (WGS) entry which is preliminary data.</text>
</comment>
<dbReference type="PANTHER" id="PTHR45992">
    <property type="entry name" value="EUKARYOTIC ELONGATION FACTOR 2 KINASE-RELATED"/>
    <property type="match status" value="1"/>
</dbReference>
<evidence type="ECO:0000256" key="4">
    <source>
        <dbReference type="ARBA" id="ARBA00022777"/>
    </source>
</evidence>
<reference evidence="8" key="1">
    <citation type="journal article" date="2021" name="Proc. Natl. Acad. Sci. U.S.A.">
        <title>Three genomes in the algal genus Volvox reveal the fate of a haploid sex-determining region after a transition to homothallism.</title>
        <authorList>
            <person name="Yamamoto K."/>
            <person name="Hamaji T."/>
            <person name="Kawai-Toyooka H."/>
            <person name="Matsuzaki R."/>
            <person name="Takahashi F."/>
            <person name="Nishimura Y."/>
            <person name="Kawachi M."/>
            <person name="Noguchi H."/>
            <person name="Minakuchi Y."/>
            <person name="Umen J.G."/>
            <person name="Toyoda A."/>
            <person name="Nozaki H."/>
        </authorList>
    </citation>
    <scope>NUCLEOTIDE SEQUENCE</scope>
    <source>
        <strain evidence="8">NIES-3780</strain>
    </source>
</reference>
<evidence type="ECO:0000256" key="2">
    <source>
        <dbReference type="ARBA" id="ARBA00022679"/>
    </source>
</evidence>
<feature type="region of interest" description="Disordered" evidence="6">
    <location>
        <begin position="560"/>
        <end position="583"/>
    </location>
</feature>
<keyword evidence="9" id="KW-1185">Reference proteome</keyword>
<feature type="compositionally biased region" description="Polar residues" evidence="6">
    <location>
        <begin position="285"/>
        <end position="298"/>
    </location>
</feature>
<evidence type="ECO:0000256" key="1">
    <source>
        <dbReference type="ARBA" id="ARBA00022527"/>
    </source>
</evidence>
<evidence type="ECO:0000259" key="7">
    <source>
        <dbReference type="PROSITE" id="PS51158"/>
    </source>
</evidence>
<dbReference type="SMART" id="SM00811">
    <property type="entry name" value="Alpha_kinase"/>
    <property type="match status" value="1"/>
</dbReference>
<dbReference type="PROSITE" id="PS51158">
    <property type="entry name" value="ALPHA_KINASE"/>
    <property type="match status" value="1"/>
</dbReference>
<evidence type="ECO:0000313" key="8">
    <source>
        <dbReference type="EMBL" id="GIL45997.1"/>
    </source>
</evidence>
<keyword evidence="4" id="KW-0418">Kinase</keyword>
<dbReference type="PANTHER" id="PTHR45992:SF2">
    <property type="entry name" value="EUKARYOTIC ELONGATION FACTOR 2 KINASE"/>
    <property type="match status" value="1"/>
</dbReference>
<sequence>MASVGLVDAPSSLAELEAQLGGLYAQIAQQHGLPVAMQALGRLMLSTPVFSGPTAPAQHPASAASETRAGVQVHSVTSAAEAAASSPPPTLAPSQSKIESPFHAAAIASRISAGSSDGAAADTADAAISPTPTPTPPAPAQVVPQPDGVDGTADGASRLTPSRPIAIPIPPPVVPPQSALQHAQTMESIRTVPSATLSQIPSGILSLVSPSAAEGGSVADNEGSCDLDAANTAAAGGRGSSGGAGVSGDAAASVADAPRAAATVLAVAIGRDDARGEGGEAAGSPRSTGSAATKSGTPRSCSLWHRAINLTKTVADPWASRNLHALHMERAVRQRYNALTGHWVTDEVLVKMESKPFAAGAMRECYAAKKLSTFTHNVDWHKAQNMVAKRYKKEGVRKAVYYNDVLVQMDAKMLGEMYNKTDPPKQVDVMQCAILQFPGRPGSPVYAVEQLIEGDYVKYNSNSGFVKGDDLLRNTPQAFSHFTWVLTKGLKICVDIQGVGDLYTDPQLHTLDGEGYGEGNLGLRGMGLFFRSHECNALCCRMGLKPFDRCDADVRSQGYSSDASSASASATRPGAARSGATAARTMARTTSYKARMAERKRRAALTTLAATSCAEEVLLAALREVPKENPEALLHLEIAKLYGEVVLLPELKPNEDPEDALHGGLFHLNTAAQGGSLLGLMILARAHCGVEVSSPQFAQLVKVGTRQRQFRPFLSVSWRCVVLAAERGVRGAALAAAAAYGGSGGLFTDEVLQGQADPVQAVRWYAAALALPDLLADSAEGGGAGPGEGPGGGTIHEHEEEGEESGSGTGTGTGSAGESDEDDQPQFEMSVMRDSPRNGCEDNGHHHHNHHKHHHHHDGSTHISGLTDLDLVERGGSMADMEALRVPKLDELRPSRAFLARLKRAVEEEAAALPGASAAKYEILFQYGNLLLSGGPGMPPQPARAAELLEQAAEEAGAVGKGKLAQKYYEVAARAQAMCEGEEEEE</sequence>
<proteinExistence type="predicted"/>
<feature type="region of interest" description="Disordered" evidence="6">
    <location>
        <begin position="274"/>
        <end position="298"/>
    </location>
</feature>
<name>A0A8J4AR98_9CHLO</name>
<feature type="compositionally biased region" description="Basic and acidic residues" evidence="6">
    <location>
        <begin position="834"/>
        <end position="844"/>
    </location>
</feature>
<feature type="region of interest" description="Disordered" evidence="6">
    <location>
        <begin position="51"/>
        <end position="96"/>
    </location>
</feature>
<protein>
    <recommendedName>
        <fullName evidence="7">Alpha-type protein kinase domain-containing protein</fullName>
    </recommendedName>
</protein>
<keyword evidence="3" id="KW-0547">Nucleotide-binding</keyword>
<dbReference type="InterPro" id="IPR004166">
    <property type="entry name" value="a-kinase_dom"/>
</dbReference>
<feature type="compositionally biased region" description="Low complexity" evidence="6">
    <location>
        <begin position="75"/>
        <end position="85"/>
    </location>
</feature>
<dbReference type="GO" id="GO:1903013">
    <property type="term" value="P:response to differentiation-inducing factor 1"/>
    <property type="evidence" value="ECO:0007669"/>
    <property type="project" value="TreeGrafter"/>
</dbReference>
<dbReference type="InterPro" id="IPR051852">
    <property type="entry name" value="Alpha-type_PK"/>
</dbReference>
<dbReference type="Gene3D" id="3.20.200.10">
    <property type="entry name" value="MHCK/EF2 kinase"/>
    <property type="match status" value="1"/>
</dbReference>
<evidence type="ECO:0000256" key="5">
    <source>
        <dbReference type="ARBA" id="ARBA00022840"/>
    </source>
</evidence>
<feature type="domain" description="Alpha-type protein kinase" evidence="7">
    <location>
        <begin position="335"/>
        <end position="547"/>
    </location>
</feature>
<dbReference type="InterPro" id="IPR047588">
    <property type="entry name" value="eEF2K_a_kinase_dom"/>
</dbReference>
<dbReference type="GO" id="GO:0004686">
    <property type="term" value="F:elongation factor-2 kinase activity"/>
    <property type="evidence" value="ECO:0007669"/>
    <property type="project" value="InterPro"/>
</dbReference>
<accession>A0A8J4AR98</accession>
<dbReference type="CDD" id="cd16967">
    <property type="entry name" value="Alpha_kinase_eEF2K"/>
    <property type="match status" value="1"/>
</dbReference>
<feature type="compositionally biased region" description="Gly residues" evidence="6">
    <location>
        <begin position="780"/>
        <end position="794"/>
    </location>
</feature>
<organism evidence="8 9">
    <name type="scientific">Volvox africanus</name>
    <dbReference type="NCBI Taxonomy" id="51714"/>
    <lineage>
        <taxon>Eukaryota</taxon>
        <taxon>Viridiplantae</taxon>
        <taxon>Chlorophyta</taxon>
        <taxon>core chlorophytes</taxon>
        <taxon>Chlorophyceae</taxon>
        <taxon>CS clade</taxon>
        <taxon>Chlamydomonadales</taxon>
        <taxon>Volvocaceae</taxon>
        <taxon>Volvox</taxon>
    </lineage>
</organism>
<dbReference type="InterPro" id="IPR011009">
    <property type="entry name" value="Kinase-like_dom_sf"/>
</dbReference>
<dbReference type="EMBL" id="BNCO01000003">
    <property type="protein sequence ID" value="GIL45997.1"/>
    <property type="molecule type" value="Genomic_DNA"/>
</dbReference>
<evidence type="ECO:0000256" key="6">
    <source>
        <dbReference type="SAM" id="MobiDB-lite"/>
    </source>
</evidence>
<dbReference type="Pfam" id="PF02816">
    <property type="entry name" value="Alpha_kinase"/>
    <property type="match status" value="1"/>
</dbReference>
<gene>
    <name evidence="8" type="ORF">Vafri_3094</name>
</gene>
<feature type="compositionally biased region" description="Low complexity" evidence="6">
    <location>
        <begin position="116"/>
        <end position="130"/>
    </location>
</feature>
<dbReference type="AlphaFoldDB" id="A0A8J4AR98"/>
<feature type="region of interest" description="Disordered" evidence="6">
    <location>
        <begin position="779"/>
        <end position="864"/>
    </location>
</feature>
<dbReference type="SUPFAM" id="SSF56112">
    <property type="entry name" value="Protein kinase-like (PK-like)"/>
    <property type="match status" value="1"/>
</dbReference>